<dbReference type="EMBL" id="BAAAZD010000002">
    <property type="protein sequence ID" value="GAA4011069.1"/>
    <property type="molecule type" value="Genomic_DNA"/>
</dbReference>
<name>A0ABP7SFW1_9SPHN</name>
<organism evidence="1 2">
    <name type="scientific">Sphingomonas humi</name>
    <dbReference type="NCBI Taxonomy" id="335630"/>
    <lineage>
        <taxon>Bacteria</taxon>
        <taxon>Pseudomonadati</taxon>
        <taxon>Pseudomonadota</taxon>
        <taxon>Alphaproteobacteria</taxon>
        <taxon>Sphingomonadales</taxon>
        <taxon>Sphingomonadaceae</taxon>
        <taxon>Sphingomonas</taxon>
    </lineage>
</organism>
<comment type="caution">
    <text evidence="1">The sequence shown here is derived from an EMBL/GenBank/DDBJ whole genome shotgun (WGS) entry which is preliminary data.</text>
</comment>
<proteinExistence type="predicted"/>
<evidence type="ECO:0000313" key="2">
    <source>
        <dbReference type="Proteomes" id="UP001501310"/>
    </source>
</evidence>
<dbReference type="Proteomes" id="UP001501310">
    <property type="component" value="Unassembled WGS sequence"/>
</dbReference>
<evidence type="ECO:0008006" key="3">
    <source>
        <dbReference type="Google" id="ProtNLM"/>
    </source>
</evidence>
<protein>
    <recommendedName>
        <fullName evidence="3">Transposase</fullName>
    </recommendedName>
</protein>
<keyword evidence="2" id="KW-1185">Reference proteome</keyword>
<sequence length="143" mass="15606">MASLPITAWPAEPASVMPIAKPRLVPVEAVAAQTPAAAARLSAIEWSVVALAERDTVASLREPGRIAAALESLFGLHRPNKLANPRLEVLRRVAVFVWRQRWKVPKSELTAFLAEGFTLDQYELIQASIGKQLSSSRQRGGRS</sequence>
<evidence type="ECO:0000313" key="1">
    <source>
        <dbReference type="EMBL" id="GAA4011069.1"/>
    </source>
</evidence>
<reference evidence="2" key="1">
    <citation type="journal article" date="2019" name="Int. J. Syst. Evol. Microbiol.">
        <title>The Global Catalogue of Microorganisms (GCM) 10K type strain sequencing project: providing services to taxonomists for standard genome sequencing and annotation.</title>
        <authorList>
            <consortium name="The Broad Institute Genomics Platform"/>
            <consortium name="The Broad Institute Genome Sequencing Center for Infectious Disease"/>
            <person name="Wu L."/>
            <person name="Ma J."/>
        </authorList>
    </citation>
    <scope>NUCLEOTIDE SEQUENCE [LARGE SCALE GENOMIC DNA]</scope>
    <source>
        <strain evidence="2">JCM 16603</strain>
    </source>
</reference>
<gene>
    <name evidence="1" type="ORF">GCM10022211_27220</name>
</gene>
<accession>A0ABP7SFW1</accession>